<comment type="caution">
    <text evidence="1">The sequence shown here is derived from an EMBL/GenBank/DDBJ whole genome shotgun (WGS) entry which is preliminary data.</text>
</comment>
<reference evidence="1" key="1">
    <citation type="journal article" date="2021" name="New Phytol.">
        <title>Evolutionary innovations through gain and loss of genes in the ectomycorrhizal Boletales.</title>
        <authorList>
            <person name="Wu G."/>
            <person name="Miyauchi S."/>
            <person name="Morin E."/>
            <person name="Kuo A."/>
            <person name="Drula E."/>
            <person name="Varga T."/>
            <person name="Kohler A."/>
            <person name="Feng B."/>
            <person name="Cao Y."/>
            <person name="Lipzen A."/>
            <person name="Daum C."/>
            <person name="Hundley H."/>
            <person name="Pangilinan J."/>
            <person name="Johnson J."/>
            <person name="Barry K."/>
            <person name="LaButti K."/>
            <person name="Ng V."/>
            <person name="Ahrendt S."/>
            <person name="Min B."/>
            <person name="Choi I.G."/>
            <person name="Park H."/>
            <person name="Plett J.M."/>
            <person name="Magnuson J."/>
            <person name="Spatafora J.W."/>
            <person name="Nagy L.G."/>
            <person name="Henrissat B."/>
            <person name="Grigoriev I.V."/>
            <person name="Yang Z.L."/>
            <person name="Xu J."/>
            <person name="Martin F.M."/>
        </authorList>
    </citation>
    <scope>NUCLEOTIDE SEQUENCE</scope>
    <source>
        <strain evidence="1">KUC20120723A-06</strain>
    </source>
</reference>
<sequence length="171" mass="18901">MLLSCRSLVATTTTSIGKPSLLFAGTDGTSRRLFFCCFDWEQFNHPSGLQLPLWDLIGLSDRILGGLGCEEGPWSFDYLAIGCCTQEVVSFTVAPFDRELKLVTWHPFPIHCVASTAVALESRDNMWTTRVGFPSSSCVLGTHLLTLVFRSAMTHFIAGNLLFHKVVQAQI</sequence>
<keyword evidence="2" id="KW-1185">Reference proteome</keyword>
<evidence type="ECO:0000313" key="1">
    <source>
        <dbReference type="EMBL" id="KAH7923753.1"/>
    </source>
</evidence>
<name>A0ACB8BGT5_9AGAM</name>
<proteinExistence type="predicted"/>
<dbReference type="Proteomes" id="UP000790709">
    <property type="component" value="Unassembled WGS sequence"/>
</dbReference>
<evidence type="ECO:0000313" key="2">
    <source>
        <dbReference type="Proteomes" id="UP000790709"/>
    </source>
</evidence>
<accession>A0ACB8BGT5</accession>
<gene>
    <name evidence="1" type="ORF">BV22DRAFT_562100</name>
</gene>
<protein>
    <submittedName>
        <fullName evidence="1">Uncharacterized protein</fullName>
    </submittedName>
</protein>
<organism evidence="1 2">
    <name type="scientific">Leucogyrophana mollusca</name>
    <dbReference type="NCBI Taxonomy" id="85980"/>
    <lineage>
        <taxon>Eukaryota</taxon>
        <taxon>Fungi</taxon>
        <taxon>Dikarya</taxon>
        <taxon>Basidiomycota</taxon>
        <taxon>Agaricomycotina</taxon>
        <taxon>Agaricomycetes</taxon>
        <taxon>Agaricomycetidae</taxon>
        <taxon>Boletales</taxon>
        <taxon>Boletales incertae sedis</taxon>
        <taxon>Leucogyrophana</taxon>
    </lineage>
</organism>
<dbReference type="EMBL" id="MU266443">
    <property type="protein sequence ID" value="KAH7923753.1"/>
    <property type="molecule type" value="Genomic_DNA"/>
</dbReference>